<evidence type="ECO:0000313" key="1">
    <source>
        <dbReference type="EMBL" id="AII28556.1"/>
    </source>
</evidence>
<keyword evidence="2" id="KW-1185">Reference proteome</keyword>
<dbReference type="RefSeq" id="YP_009147197.1">
    <property type="nucleotide sequence ID" value="NC_027335.2"/>
</dbReference>
<sequence length="70" mass="8153">MLVSKDEFIKQMENKSKLVGKRLKLAIHSNKTHCTGTVVGQSENYIIFQPDNTLMTMKFYYGAYHILERL</sequence>
<protein>
    <submittedName>
        <fullName evidence="1">Uncharacterized protein</fullName>
    </submittedName>
</protein>
<evidence type="ECO:0000313" key="2">
    <source>
        <dbReference type="Proteomes" id="UP000030157"/>
    </source>
</evidence>
<reference evidence="1" key="1">
    <citation type="submission" date="2014-05" db="EMBL/GenBank/DDBJ databases">
        <title>Complete genome sequence of Enterococcus faecalis bacteriophage ECP3.</title>
        <authorList>
            <person name="Kang H.-Y."/>
            <person name="Kim S."/>
            <person name="Kim J."/>
        </authorList>
    </citation>
    <scope>NUCLEOTIDE SEQUENCE [LARGE SCALE GENOMIC DNA]</scope>
    <source>
        <strain evidence="1">ECP3</strain>
    </source>
</reference>
<dbReference type="GeneID" id="24628245"/>
<name>A0A096XTB2_9CAUD</name>
<dbReference type="EMBL" id="KJ801817">
    <property type="protein sequence ID" value="AII28556.1"/>
    <property type="molecule type" value="Genomic_DNA"/>
</dbReference>
<dbReference type="Proteomes" id="UP000030157">
    <property type="component" value="Segment"/>
</dbReference>
<organism evidence="1 2">
    <name type="scientific">Enterococcus phage ECP3</name>
    <dbReference type="NCBI Taxonomy" id="1498168"/>
    <lineage>
        <taxon>Viruses</taxon>
        <taxon>Duplodnaviria</taxon>
        <taxon>Heunggongvirae</taxon>
        <taxon>Uroviricota</taxon>
        <taxon>Caudoviricetes</taxon>
        <taxon>Herelleviridae</taxon>
        <taxon>Brockvirinae</taxon>
        <taxon>Kochikohdavirus</taxon>
        <taxon>Kochikohdavirus ECP3</taxon>
    </lineage>
</organism>
<accession>A0A096XTB2</accession>
<proteinExistence type="predicted"/>